<comment type="caution">
    <text evidence="4">The sequence shown here is derived from an EMBL/GenBank/DDBJ whole genome shotgun (WGS) entry which is preliminary data.</text>
</comment>
<protein>
    <submittedName>
        <fullName evidence="4">AAA family ATPase</fullName>
    </submittedName>
</protein>
<evidence type="ECO:0000259" key="3">
    <source>
        <dbReference type="PROSITE" id="PS50125"/>
    </source>
</evidence>
<evidence type="ECO:0000313" key="4">
    <source>
        <dbReference type="EMBL" id="MCK8784064.1"/>
    </source>
</evidence>
<dbReference type="SUPFAM" id="SSF48452">
    <property type="entry name" value="TPR-like"/>
    <property type="match status" value="1"/>
</dbReference>
<dbReference type="CDD" id="cd07302">
    <property type="entry name" value="CHD"/>
    <property type="match status" value="1"/>
</dbReference>
<dbReference type="GO" id="GO:0035556">
    <property type="term" value="P:intracellular signal transduction"/>
    <property type="evidence" value="ECO:0007669"/>
    <property type="project" value="InterPro"/>
</dbReference>
<dbReference type="GO" id="GO:0005524">
    <property type="term" value="F:ATP binding"/>
    <property type="evidence" value="ECO:0007669"/>
    <property type="project" value="UniProtKB-KW"/>
</dbReference>
<dbReference type="GO" id="GO:0004016">
    <property type="term" value="F:adenylate cyclase activity"/>
    <property type="evidence" value="ECO:0007669"/>
    <property type="project" value="TreeGrafter"/>
</dbReference>
<dbReference type="Proteomes" id="UP001139516">
    <property type="component" value="Unassembled WGS sequence"/>
</dbReference>
<dbReference type="Pfam" id="PF12773">
    <property type="entry name" value="DZR"/>
    <property type="match status" value="1"/>
</dbReference>
<dbReference type="PANTHER" id="PTHR16305">
    <property type="entry name" value="TESTICULAR SOLUBLE ADENYLYL CYCLASE"/>
    <property type="match status" value="1"/>
</dbReference>
<dbReference type="EMBL" id="JALPRX010000023">
    <property type="protein sequence ID" value="MCK8784064.1"/>
    <property type="molecule type" value="Genomic_DNA"/>
</dbReference>
<reference evidence="4" key="1">
    <citation type="submission" date="2022-04" db="EMBL/GenBank/DDBJ databases">
        <title>Roseomonas acroporae sp. nov., isolated from coral Acropora digitifera.</title>
        <authorList>
            <person name="Sun H."/>
        </authorList>
    </citation>
    <scope>NUCLEOTIDE SEQUENCE</scope>
    <source>
        <strain evidence="4">NAR14</strain>
    </source>
</reference>
<dbReference type="Pfam" id="PF13191">
    <property type="entry name" value="AAA_16"/>
    <property type="match status" value="1"/>
</dbReference>
<dbReference type="PROSITE" id="PS50125">
    <property type="entry name" value="GUANYLATE_CYCLASE_2"/>
    <property type="match status" value="1"/>
</dbReference>
<dbReference type="AlphaFoldDB" id="A0A9X2BVJ2"/>
<evidence type="ECO:0000313" key="5">
    <source>
        <dbReference type="Proteomes" id="UP001139516"/>
    </source>
</evidence>
<sequence>MSRNVTLSVPFRNCMKSAAANPMPPLLHSPPAGPEGPPRHCGACGTAAQPGARFCGACGHALPTGCPSCGTLAANAAQRFCTACGTRLHEEAAPAPPAMAERTAERRLLTALFCDLVGSTDLSSRLDPEDLAALLLSYRELCAAAVVRHGGYVQHYAGDGIMACFGFPRALGRDAQAAVACGLEIARAMAELGRNVAGLDAAAPATEALLTVRIGIETGVVVAGRLGRPGVAMEIDAMVGGAPNMAARLQEIAPRNGVVIGGTVYDLVAADFLCEPAETARLRLPQPARAFVVTGARAAGSRLLAARRRAPLVNRVTEMALLAERWARAREGRGQVVLLSGEPGIGKSRLVRELLDRAAAADDPAARPQVVELTCAPQTASTALYPVIEALRGALEAAGPKAGPRDDMARLAALTEAAGLPREPALAVLAEALGFGPGPADLAPHSRRLLLMQSLQAWLLHHAARQPLLLLAEDLHWADPSTVELLRGIGDAASAHRAMLLATYRSEFVLSWPDRATVLRIALPPLGRAEASRLVDLLSGGQAMAREAILSRADGVPLFIEEFVLATGEAAVPHTLQQLFAARLDSLGEARLVAQLAAVLGREIERDLLEALCRLPPPVLDEHLARLVEAEMLEATALLPVPTYTFRHAVLQRAAYESLLHADRRAYHARAAALLATLRPALLQRQPELIAEHHEAGGEPALAVPLLARAARASLAAFAVTEAETQARRGLDLAAQLPAEAMAEAVLGLLITLGQALIARKGYASSAVLEVFERASRMAGEVEDDTRILPLLRGLASFYQVRGPVAQAEAVCARLVAATERAGDPVALPDAWRRQAWNRQCAGRLAEAEAGFARVLAALDASAGPDDLARHVAIGGNDPRAVGLANLCWLDLWRHGPEAGARRAREAAAAGRASPHPVSACYALVFAALPLQEAGHWDEALALAEAACRIADGKDIRYWIAMSRVMIGRHQVARGDRAAAAAGLAAIAEGHERYRETQGEILRPCILGLLGEAHAALGEVEAAYRVLTEAVALAAEVGAEGFLPDLLLRQSRLPGLGTAARMAALERALRLARTQEAWAIARSARAEMER</sequence>
<dbReference type="InterPro" id="IPR041664">
    <property type="entry name" value="AAA_16"/>
</dbReference>
<dbReference type="InterPro" id="IPR001054">
    <property type="entry name" value="A/G_cyclase"/>
</dbReference>
<organism evidence="4 5">
    <name type="scientific">Roseomonas acroporae</name>
    <dbReference type="NCBI Taxonomy" id="2937791"/>
    <lineage>
        <taxon>Bacteria</taxon>
        <taxon>Pseudomonadati</taxon>
        <taxon>Pseudomonadota</taxon>
        <taxon>Alphaproteobacteria</taxon>
        <taxon>Acetobacterales</taxon>
        <taxon>Roseomonadaceae</taxon>
        <taxon>Roseomonas</taxon>
    </lineage>
</organism>
<dbReference type="SUPFAM" id="SSF55073">
    <property type="entry name" value="Nucleotide cyclase"/>
    <property type="match status" value="1"/>
</dbReference>
<keyword evidence="2" id="KW-0067">ATP-binding</keyword>
<dbReference type="InterPro" id="IPR027417">
    <property type="entry name" value="P-loop_NTPase"/>
</dbReference>
<dbReference type="PANTHER" id="PTHR16305:SF28">
    <property type="entry name" value="GUANYLATE CYCLASE DOMAIN-CONTAINING PROTEIN"/>
    <property type="match status" value="1"/>
</dbReference>
<gene>
    <name evidence="4" type="ORF">M0638_06685</name>
</gene>
<keyword evidence="5" id="KW-1185">Reference proteome</keyword>
<dbReference type="InterPro" id="IPR029787">
    <property type="entry name" value="Nucleotide_cyclase"/>
</dbReference>
<dbReference type="InterPro" id="IPR011990">
    <property type="entry name" value="TPR-like_helical_dom_sf"/>
</dbReference>
<dbReference type="GO" id="GO:0009190">
    <property type="term" value="P:cyclic nucleotide biosynthetic process"/>
    <property type="evidence" value="ECO:0007669"/>
    <property type="project" value="InterPro"/>
</dbReference>
<dbReference type="InterPro" id="IPR025874">
    <property type="entry name" value="DZR"/>
</dbReference>
<dbReference type="GO" id="GO:0005737">
    <property type="term" value="C:cytoplasm"/>
    <property type="evidence" value="ECO:0007669"/>
    <property type="project" value="TreeGrafter"/>
</dbReference>
<evidence type="ECO:0000256" key="1">
    <source>
        <dbReference type="ARBA" id="ARBA00022741"/>
    </source>
</evidence>
<dbReference type="Pfam" id="PF00211">
    <property type="entry name" value="Guanylate_cyc"/>
    <property type="match status" value="1"/>
</dbReference>
<dbReference type="Gene3D" id="3.30.70.1230">
    <property type="entry name" value="Nucleotide cyclase"/>
    <property type="match status" value="1"/>
</dbReference>
<dbReference type="Gene3D" id="3.40.50.300">
    <property type="entry name" value="P-loop containing nucleotide triphosphate hydrolases"/>
    <property type="match status" value="1"/>
</dbReference>
<keyword evidence="1" id="KW-0547">Nucleotide-binding</keyword>
<dbReference type="SUPFAM" id="SSF52540">
    <property type="entry name" value="P-loop containing nucleoside triphosphate hydrolases"/>
    <property type="match status" value="1"/>
</dbReference>
<name>A0A9X2BVJ2_9PROT</name>
<dbReference type="RefSeq" id="WP_248666189.1">
    <property type="nucleotide sequence ID" value="NZ_JALPRX010000023.1"/>
</dbReference>
<dbReference type="SMART" id="SM00044">
    <property type="entry name" value="CYCc"/>
    <property type="match status" value="1"/>
</dbReference>
<proteinExistence type="predicted"/>
<accession>A0A9X2BVJ2</accession>
<feature type="domain" description="Guanylate cyclase" evidence="3">
    <location>
        <begin position="110"/>
        <end position="250"/>
    </location>
</feature>
<evidence type="ECO:0000256" key="2">
    <source>
        <dbReference type="ARBA" id="ARBA00022840"/>
    </source>
</evidence>